<evidence type="ECO:0000256" key="2">
    <source>
        <dbReference type="PROSITE-ProRule" id="PRU00703"/>
    </source>
</evidence>
<dbReference type="OrthoDB" id="194893at2"/>
<keyword evidence="1 2" id="KW-0129">CBS domain</keyword>
<dbReference type="SUPFAM" id="SSF54631">
    <property type="entry name" value="CBS-domain pair"/>
    <property type="match status" value="1"/>
</dbReference>
<sequence>MSENKLEDAVPLKSLAAEKSGALHPEDSVKTAGDRMRQHDATTWPVTVGRNLVGMVDQKNPDWQVTRHGHDPDDCRVGEIMSKDLIFCYEDEDCEEAKKRMKESGLAFIPVVDREMRIVGLFSRREIQERVESSSTDEQDKA</sequence>
<dbReference type="AlphaFoldDB" id="A0A512MEA7"/>
<dbReference type="PROSITE" id="PS51371">
    <property type="entry name" value="CBS"/>
    <property type="match status" value="1"/>
</dbReference>
<dbReference type="SMART" id="SM00116">
    <property type="entry name" value="CBS"/>
    <property type="match status" value="1"/>
</dbReference>
<name>A0A512MEA7_9BACT</name>
<feature type="domain" description="CBS" evidence="4">
    <location>
        <begin position="81"/>
        <end position="138"/>
    </location>
</feature>
<feature type="compositionally biased region" description="Basic and acidic residues" evidence="3">
    <location>
        <begin position="1"/>
        <end position="10"/>
    </location>
</feature>
<gene>
    <name evidence="5" type="ORF">BGE01nite_43600</name>
</gene>
<accession>A0A512MEA7</accession>
<evidence type="ECO:0000313" key="6">
    <source>
        <dbReference type="Proteomes" id="UP000321577"/>
    </source>
</evidence>
<comment type="caution">
    <text evidence="5">The sequence shown here is derived from an EMBL/GenBank/DDBJ whole genome shotgun (WGS) entry which is preliminary data.</text>
</comment>
<dbReference type="CDD" id="cd02205">
    <property type="entry name" value="CBS_pair_SF"/>
    <property type="match status" value="1"/>
</dbReference>
<feature type="region of interest" description="Disordered" evidence="3">
    <location>
        <begin position="1"/>
        <end position="42"/>
    </location>
</feature>
<dbReference type="InterPro" id="IPR051257">
    <property type="entry name" value="Diverse_CBS-Domain"/>
</dbReference>
<dbReference type="PANTHER" id="PTHR43080:SF2">
    <property type="entry name" value="CBS DOMAIN-CONTAINING PROTEIN"/>
    <property type="match status" value="1"/>
</dbReference>
<dbReference type="RefSeq" id="WP_146853616.1">
    <property type="nucleotide sequence ID" value="NZ_BKAG01000041.1"/>
</dbReference>
<proteinExistence type="predicted"/>
<dbReference type="Proteomes" id="UP000321577">
    <property type="component" value="Unassembled WGS sequence"/>
</dbReference>
<feature type="compositionally biased region" description="Basic and acidic residues" evidence="3">
    <location>
        <begin position="24"/>
        <end position="40"/>
    </location>
</feature>
<organism evidence="5 6">
    <name type="scientific">Brevifollis gellanilyticus</name>
    <dbReference type="NCBI Taxonomy" id="748831"/>
    <lineage>
        <taxon>Bacteria</taxon>
        <taxon>Pseudomonadati</taxon>
        <taxon>Verrucomicrobiota</taxon>
        <taxon>Verrucomicrobiia</taxon>
        <taxon>Verrucomicrobiales</taxon>
        <taxon>Verrucomicrobiaceae</taxon>
    </lineage>
</organism>
<dbReference type="InterPro" id="IPR000644">
    <property type="entry name" value="CBS_dom"/>
</dbReference>
<reference evidence="5 6" key="1">
    <citation type="submission" date="2019-07" db="EMBL/GenBank/DDBJ databases">
        <title>Whole genome shotgun sequence of Brevifollis gellanilyticus NBRC 108608.</title>
        <authorList>
            <person name="Hosoyama A."/>
            <person name="Uohara A."/>
            <person name="Ohji S."/>
            <person name="Ichikawa N."/>
        </authorList>
    </citation>
    <scope>NUCLEOTIDE SEQUENCE [LARGE SCALE GENOMIC DNA]</scope>
    <source>
        <strain evidence="5 6">NBRC 108608</strain>
    </source>
</reference>
<evidence type="ECO:0000259" key="4">
    <source>
        <dbReference type="PROSITE" id="PS51371"/>
    </source>
</evidence>
<dbReference type="PANTHER" id="PTHR43080">
    <property type="entry name" value="CBS DOMAIN-CONTAINING PROTEIN CBSX3, MITOCHONDRIAL"/>
    <property type="match status" value="1"/>
</dbReference>
<dbReference type="InterPro" id="IPR046342">
    <property type="entry name" value="CBS_dom_sf"/>
</dbReference>
<dbReference type="Gene3D" id="3.10.580.10">
    <property type="entry name" value="CBS-domain"/>
    <property type="match status" value="1"/>
</dbReference>
<keyword evidence="6" id="KW-1185">Reference proteome</keyword>
<evidence type="ECO:0000256" key="3">
    <source>
        <dbReference type="SAM" id="MobiDB-lite"/>
    </source>
</evidence>
<evidence type="ECO:0000256" key="1">
    <source>
        <dbReference type="ARBA" id="ARBA00023122"/>
    </source>
</evidence>
<dbReference type="EMBL" id="BKAG01000041">
    <property type="protein sequence ID" value="GEP45069.1"/>
    <property type="molecule type" value="Genomic_DNA"/>
</dbReference>
<evidence type="ECO:0000313" key="5">
    <source>
        <dbReference type="EMBL" id="GEP45069.1"/>
    </source>
</evidence>
<dbReference type="Pfam" id="PF00571">
    <property type="entry name" value="CBS"/>
    <property type="match status" value="1"/>
</dbReference>
<protein>
    <recommendedName>
        <fullName evidence="4">CBS domain-containing protein</fullName>
    </recommendedName>
</protein>